<sequence length="137" mass="15408">MNKIISLNTKTKREVINLTDKVNEIVKESKVKDGICLINILHTTAALIINEDEEGFKKDILKLFEQIIAKDGWEHPDTSDMCERRNATSHLAAVLIGSFQAVGIKEGKLNLGTWQNILFVELDGPRNNRQVAVKIVK</sequence>
<name>A0A1G1W6U8_9BACT</name>
<dbReference type="Proteomes" id="UP000176631">
    <property type="component" value="Unassembled WGS sequence"/>
</dbReference>
<evidence type="ECO:0000313" key="3">
    <source>
        <dbReference type="Proteomes" id="UP000176631"/>
    </source>
</evidence>
<dbReference type="AlphaFoldDB" id="A0A1G1W6U8"/>
<reference evidence="2 3" key="1">
    <citation type="journal article" date="2016" name="Nat. Commun.">
        <title>Thousands of microbial genomes shed light on interconnected biogeochemical processes in an aquifer system.</title>
        <authorList>
            <person name="Anantharaman K."/>
            <person name="Brown C.T."/>
            <person name="Hug L.A."/>
            <person name="Sharon I."/>
            <person name="Castelle C.J."/>
            <person name="Probst A.J."/>
            <person name="Thomas B.C."/>
            <person name="Singh A."/>
            <person name="Wilkins M.J."/>
            <person name="Karaoz U."/>
            <person name="Brodie E.L."/>
            <person name="Williams K.H."/>
            <person name="Hubbard S.S."/>
            <person name="Banfield J.F."/>
        </authorList>
    </citation>
    <scope>NUCLEOTIDE SEQUENCE [LARGE SCALE GENOMIC DNA]</scope>
</reference>
<dbReference type="PIRSF" id="PIRSF004681">
    <property type="entry name" value="UCP004681"/>
    <property type="match status" value="1"/>
</dbReference>
<dbReference type="PANTHER" id="PTHR30615">
    <property type="entry name" value="UNCHARACTERIZED PROTEIN YJBQ-RELATED"/>
    <property type="match status" value="1"/>
</dbReference>
<comment type="similarity">
    <text evidence="1">Belongs to the UPF0047 family.</text>
</comment>
<dbReference type="SUPFAM" id="SSF111038">
    <property type="entry name" value="YjbQ-like"/>
    <property type="match status" value="1"/>
</dbReference>
<dbReference type="InterPro" id="IPR001602">
    <property type="entry name" value="UPF0047_YjbQ-like"/>
</dbReference>
<dbReference type="PANTHER" id="PTHR30615:SF8">
    <property type="entry name" value="UPF0047 PROTEIN C4A8.02C"/>
    <property type="match status" value="1"/>
</dbReference>
<evidence type="ECO:0000313" key="2">
    <source>
        <dbReference type="EMBL" id="OGY23395.1"/>
    </source>
</evidence>
<dbReference type="InterPro" id="IPR035917">
    <property type="entry name" value="YjbQ-like_sf"/>
</dbReference>
<evidence type="ECO:0000256" key="1">
    <source>
        <dbReference type="ARBA" id="ARBA00005534"/>
    </source>
</evidence>
<organism evidence="2 3">
    <name type="scientific">Candidatus Woykebacteria bacterium RBG_13_40_15</name>
    <dbReference type="NCBI Taxonomy" id="1802593"/>
    <lineage>
        <taxon>Bacteria</taxon>
        <taxon>Candidatus Woykeibacteriota</taxon>
    </lineage>
</organism>
<gene>
    <name evidence="2" type="ORF">A2172_04165</name>
</gene>
<dbReference type="Gene3D" id="2.60.120.460">
    <property type="entry name" value="YjbQ-like"/>
    <property type="match status" value="1"/>
</dbReference>
<dbReference type="EMBL" id="MHCP01000025">
    <property type="protein sequence ID" value="OGY23395.1"/>
    <property type="molecule type" value="Genomic_DNA"/>
</dbReference>
<proteinExistence type="inferred from homology"/>
<comment type="caution">
    <text evidence="2">The sequence shown here is derived from an EMBL/GenBank/DDBJ whole genome shotgun (WGS) entry which is preliminary data.</text>
</comment>
<dbReference type="Pfam" id="PF01894">
    <property type="entry name" value="YjbQ"/>
    <property type="match status" value="1"/>
</dbReference>
<evidence type="ECO:0008006" key="4">
    <source>
        <dbReference type="Google" id="ProtNLM"/>
    </source>
</evidence>
<dbReference type="NCBIfam" id="TIGR00149">
    <property type="entry name" value="TIGR00149_YjbQ"/>
    <property type="match status" value="1"/>
</dbReference>
<protein>
    <recommendedName>
        <fullName evidence="4">Secondary thiamine-phosphate synthase enzyme</fullName>
    </recommendedName>
</protein>
<accession>A0A1G1W6U8</accession>
<dbReference type="STRING" id="1802593.A2172_04165"/>